<gene>
    <name evidence="1" type="ordered locus">TCELL_1238</name>
</gene>
<dbReference type="AlphaFoldDB" id="I3TFX3"/>
<dbReference type="Gene3D" id="3.30.9.10">
    <property type="entry name" value="D-Amino Acid Oxidase, subunit A, domain 2"/>
    <property type="match status" value="1"/>
</dbReference>
<evidence type="ECO:0000313" key="1">
    <source>
        <dbReference type="EMBL" id="AFK51661.1"/>
    </source>
</evidence>
<evidence type="ECO:0000313" key="2">
    <source>
        <dbReference type="Proteomes" id="UP000005270"/>
    </source>
</evidence>
<dbReference type="InterPro" id="IPR036188">
    <property type="entry name" value="FAD/NAD-bd_sf"/>
</dbReference>
<dbReference type="KEGG" id="thg:TCELL_1238"/>
<dbReference type="SUPFAM" id="SSF51905">
    <property type="entry name" value="FAD/NAD(P)-binding domain"/>
    <property type="match status" value="1"/>
</dbReference>
<dbReference type="GO" id="GO:0004497">
    <property type="term" value="F:monooxygenase activity"/>
    <property type="evidence" value="ECO:0007669"/>
    <property type="project" value="UniProtKB-KW"/>
</dbReference>
<dbReference type="InParanoid" id="I3TFX3"/>
<keyword evidence="2" id="KW-1185">Reference proteome</keyword>
<dbReference type="PANTHER" id="PTHR42685">
    <property type="entry name" value="GERANYLGERANYL DIPHOSPHATE REDUCTASE"/>
    <property type="match status" value="1"/>
</dbReference>
<dbReference type="EMBL" id="CP003531">
    <property type="protein sequence ID" value="AFK51661.1"/>
    <property type="molecule type" value="Genomic_DNA"/>
</dbReference>
<keyword evidence="1" id="KW-0560">Oxidoreductase</keyword>
<dbReference type="Proteomes" id="UP000005270">
    <property type="component" value="Chromosome"/>
</dbReference>
<organism evidence="1 2">
    <name type="scientific">Thermogladius calderae (strain DSM 22663 / VKM B-2946 / 1633)</name>
    <dbReference type="NCBI Taxonomy" id="1184251"/>
    <lineage>
        <taxon>Archaea</taxon>
        <taxon>Thermoproteota</taxon>
        <taxon>Thermoprotei</taxon>
        <taxon>Desulfurococcales</taxon>
        <taxon>Desulfurococcaceae</taxon>
        <taxon>Thermogladius</taxon>
    </lineage>
</organism>
<dbReference type="RefSeq" id="WP_014737911.1">
    <property type="nucleotide sequence ID" value="NC_017954.1"/>
</dbReference>
<dbReference type="PRINTS" id="PR00420">
    <property type="entry name" value="RNGMNOXGNASE"/>
</dbReference>
<proteinExistence type="predicted"/>
<dbReference type="InterPro" id="IPR050407">
    <property type="entry name" value="Geranylgeranyl_reductase"/>
</dbReference>
<dbReference type="Pfam" id="PF13450">
    <property type="entry name" value="NAD_binding_8"/>
    <property type="match status" value="1"/>
</dbReference>
<protein>
    <submittedName>
        <fullName evidence="1">Monooxygenase, FAD-binding protein</fullName>
    </submittedName>
</protein>
<accession>I3TFX3</accession>
<dbReference type="Gene3D" id="3.50.50.60">
    <property type="entry name" value="FAD/NAD(P)-binding domain"/>
    <property type="match status" value="1"/>
</dbReference>
<keyword evidence="1" id="KW-0503">Monooxygenase</keyword>
<sequence length="357" mass="39513">MSRVVVVGGGPAGLTVASLIRDRDVLLYEEHPRFGEPRHCTSIVGLYTASFFAKLLTPRVVKRGYKRFLFHTRLGSYLVEFSREVAFYLERPLLEEKLADKASRLGHSLQTGVRAKPLDTYSVRAGDGIVRFDRLVVADGSTGEFFRFFNGRRREYLYGLQALVEHEGGEDTIHVEYGVGGALFSWFVPIGDGLGLAGYLTERHVGDPGSAVKKVLGVAGVKYRRLLGFFGGVVVKPGQLSRPHIRGRVFFIGDALGLVKPFTYGGLYYVARLARVLVESLENPATYEREVKRLARLNSLERGFSGIGVPELAPPILKVVSSSGLFNPLDYDEHFRLILKTAASPLLVYLTLFKSVA</sequence>
<dbReference type="PANTHER" id="PTHR42685:SF21">
    <property type="entry name" value="DEHYDROGENASE (FLAVOPROTEIN)-LIKE PROTEIN"/>
    <property type="match status" value="1"/>
</dbReference>
<dbReference type="eggNOG" id="arCOG00570">
    <property type="taxonomic scope" value="Archaea"/>
</dbReference>
<dbReference type="GeneID" id="13013559"/>
<reference evidence="1 2" key="1">
    <citation type="journal article" date="2012" name="J. Bacteriol.">
        <title>Complete genome sequence of the hyperthermophilic cellulolytic Crenarchaeon 'Thermogladius cellulolyticus' 1633.</title>
        <authorList>
            <person name="Mardanov A.V."/>
            <person name="Kochetkova T.V."/>
            <person name="Beletsky A.V."/>
            <person name="Bonch-Osmolovskaya E.A."/>
            <person name="Ravin N.V."/>
            <person name="Skryabin K.G."/>
        </authorList>
    </citation>
    <scope>NUCLEOTIDE SEQUENCE [LARGE SCALE GENOMIC DNA]</scope>
    <source>
        <strain evidence="2">DSM 22663 / VKM B-2946 / 1633</strain>
    </source>
</reference>
<dbReference type="OrthoDB" id="46008at2157"/>
<dbReference type="HOGENOM" id="CLU_024648_0_1_2"/>
<dbReference type="STRING" id="1184251.TCELL_1238"/>
<name>I3TFX3_THEC1</name>